<proteinExistence type="predicted"/>
<dbReference type="Proteomes" id="UP000238479">
    <property type="component" value="Chromosome 6"/>
</dbReference>
<evidence type="ECO:0000313" key="1">
    <source>
        <dbReference type="EMBL" id="PRQ24467.1"/>
    </source>
</evidence>
<comment type="caution">
    <text evidence="1">The sequence shown here is derived from an EMBL/GenBank/DDBJ whole genome shotgun (WGS) entry which is preliminary data.</text>
</comment>
<name>A0A2P6PRA4_ROSCH</name>
<dbReference type="AlphaFoldDB" id="A0A2P6PRA4"/>
<sequence>MGCTINPAIDIPRMDVAMRAEESLEGFTTGFSAKTALKILSGDYRLVFRDFDDKISENSVCDRLNQFVDKYEEFMQVVGQQFPCEIKHNEHCIAIVANAQICSIMADLVWEVVISDNYDVQQKLESMLGFYEEIS</sequence>
<dbReference type="Gramene" id="PRQ24467">
    <property type="protein sequence ID" value="PRQ24467"/>
    <property type="gene ID" value="RchiOBHm_Chr6g0272711"/>
</dbReference>
<keyword evidence="2" id="KW-1185">Reference proteome</keyword>
<gene>
    <name evidence="1" type="ORF">RchiOBHm_Chr6g0272711</name>
</gene>
<protein>
    <submittedName>
        <fullName evidence="1">Uncharacterized protein</fullName>
    </submittedName>
</protein>
<accession>A0A2P6PRA4</accession>
<reference evidence="1 2" key="1">
    <citation type="journal article" date="2018" name="Nat. Genet.">
        <title>The Rosa genome provides new insights in the design of modern roses.</title>
        <authorList>
            <person name="Bendahmane M."/>
        </authorList>
    </citation>
    <scope>NUCLEOTIDE SEQUENCE [LARGE SCALE GENOMIC DNA]</scope>
    <source>
        <strain evidence="2">cv. Old Blush</strain>
    </source>
</reference>
<dbReference type="EMBL" id="PDCK01000044">
    <property type="protein sequence ID" value="PRQ24467.1"/>
    <property type="molecule type" value="Genomic_DNA"/>
</dbReference>
<evidence type="ECO:0000313" key="2">
    <source>
        <dbReference type="Proteomes" id="UP000238479"/>
    </source>
</evidence>
<organism evidence="1 2">
    <name type="scientific">Rosa chinensis</name>
    <name type="common">China rose</name>
    <dbReference type="NCBI Taxonomy" id="74649"/>
    <lineage>
        <taxon>Eukaryota</taxon>
        <taxon>Viridiplantae</taxon>
        <taxon>Streptophyta</taxon>
        <taxon>Embryophyta</taxon>
        <taxon>Tracheophyta</taxon>
        <taxon>Spermatophyta</taxon>
        <taxon>Magnoliopsida</taxon>
        <taxon>eudicotyledons</taxon>
        <taxon>Gunneridae</taxon>
        <taxon>Pentapetalae</taxon>
        <taxon>rosids</taxon>
        <taxon>fabids</taxon>
        <taxon>Rosales</taxon>
        <taxon>Rosaceae</taxon>
        <taxon>Rosoideae</taxon>
        <taxon>Rosoideae incertae sedis</taxon>
        <taxon>Rosa</taxon>
    </lineage>
</organism>